<evidence type="ECO:0000313" key="2">
    <source>
        <dbReference type="Proteomes" id="UP000297496"/>
    </source>
</evidence>
<dbReference type="AlphaFoldDB" id="A0A4Z1C8C9"/>
<dbReference type="RefSeq" id="WP_135838034.1">
    <property type="nucleotide sequence ID" value="NZ_SRRO01000001.1"/>
</dbReference>
<proteinExistence type="predicted"/>
<protein>
    <submittedName>
        <fullName evidence="1">Uncharacterized protein</fullName>
    </submittedName>
</protein>
<dbReference type="Proteomes" id="UP000297496">
    <property type="component" value="Unassembled WGS sequence"/>
</dbReference>
<dbReference type="OrthoDB" id="3696314at2"/>
<sequence>MALPEHGTFAVRDGVTYEVASTAADTVTLRVPGDPGPLADELEGGIRRDGDRWARVRKSSLERYFSRHVTVAWQGEQLGLGRVVGDTAEIHGSSPAVADRLGLEGDQYNGFRATVPVEELSVVDVREEEIDV</sequence>
<name>A0A4Z1C8C9_9ACTN</name>
<accession>A0A4Z1C8C9</accession>
<organism evidence="1 2">
    <name type="scientific">Nocardioides eburneiflavus</name>
    <dbReference type="NCBI Taxonomy" id="2518372"/>
    <lineage>
        <taxon>Bacteria</taxon>
        <taxon>Bacillati</taxon>
        <taxon>Actinomycetota</taxon>
        <taxon>Actinomycetes</taxon>
        <taxon>Propionibacteriales</taxon>
        <taxon>Nocardioidaceae</taxon>
        <taxon>Nocardioides</taxon>
    </lineage>
</organism>
<keyword evidence="2" id="KW-1185">Reference proteome</keyword>
<dbReference type="EMBL" id="SRRO01000001">
    <property type="protein sequence ID" value="TGN63496.1"/>
    <property type="molecule type" value="Genomic_DNA"/>
</dbReference>
<evidence type="ECO:0000313" key="1">
    <source>
        <dbReference type="EMBL" id="TGN63496.1"/>
    </source>
</evidence>
<gene>
    <name evidence="1" type="ORF">EXE59_05685</name>
</gene>
<comment type="caution">
    <text evidence="1">The sequence shown here is derived from an EMBL/GenBank/DDBJ whole genome shotgun (WGS) entry which is preliminary data.</text>
</comment>
<reference evidence="1 2" key="1">
    <citation type="submission" date="2019-04" db="EMBL/GenBank/DDBJ databases">
        <title>Three New Species of Nocardioides, Nocardioides euryhalodurans sp. nov., Nocardioides seonyuensis sp. nov. and Nocardioides eburneoflavus sp. nov. Isolated from Soil.</title>
        <authorList>
            <person name="Roh S.G."/>
            <person name="Lee C."/>
            <person name="Kim M.-K."/>
            <person name="Kim S.B."/>
        </authorList>
    </citation>
    <scope>NUCLEOTIDE SEQUENCE [LARGE SCALE GENOMIC DNA]</scope>
    <source>
        <strain evidence="1 2">MMS17-SY213</strain>
    </source>
</reference>